<keyword evidence="3" id="KW-1185">Reference proteome</keyword>
<dbReference type="Proteomes" id="UP001597304">
    <property type="component" value="Unassembled WGS sequence"/>
</dbReference>
<gene>
    <name evidence="2" type="ORF">ACFSF0_05785</name>
</gene>
<dbReference type="RefSeq" id="WP_147911869.1">
    <property type="nucleotide sequence ID" value="NZ_JBHUEJ010000015.1"/>
</dbReference>
<evidence type="ECO:0000313" key="3">
    <source>
        <dbReference type="Proteomes" id="UP001597304"/>
    </source>
</evidence>
<feature type="region of interest" description="Disordered" evidence="1">
    <location>
        <begin position="74"/>
        <end position="97"/>
    </location>
</feature>
<protein>
    <submittedName>
        <fullName evidence="2">STAS domain-containing protein</fullName>
    </submittedName>
</protein>
<dbReference type="EMBL" id="JBHUEJ010000015">
    <property type="protein sequence ID" value="MFD1710105.1"/>
    <property type="molecule type" value="Genomic_DNA"/>
</dbReference>
<evidence type="ECO:0000256" key="1">
    <source>
        <dbReference type="SAM" id="MobiDB-lite"/>
    </source>
</evidence>
<proteinExistence type="predicted"/>
<feature type="compositionally biased region" description="Polar residues" evidence="1">
    <location>
        <begin position="83"/>
        <end position="95"/>
    </location>
</feature>
<sequence>MSKDSGTRPGGLLSKMVKFVTSPTTHWSDLDRPDTDSGDAESRLALKEMIVRKRRNDFVRNREFDMLRKLRRRGDADGREVQASPSFYPSSQPANTGERARTLKKIDEIEAQMSTAWFKHKAGAAAAPGAAAEVTPGAVTAQPQPLPMQSAAAEPEVRPVGAGGPPQVRAFVPTETMGEELLNRPPAPTMPDLAAAPMPAALGATVDTSADSRSGVVLFGGHADFNVEVVVEAKQDPEIEEAAIRFANGDVAGAEAGLMELLRDGGSRHRDMDTWLTLFDLYRASLQQDKFDDAAIDFADLFGRSAPQWALVTEAGAVSAPAPITPPAAVVSGLFHWVSPSTIGTQSVAALKASLQRNPPPWRVDWRHLKTIEPTALPGLIDVLKRWGNQPGGLKFLGDDRLLAVLAERSPTDDREADPQWWDARLALLRLQREMDEFELVALNYCVTYEVSPPAWEEPAGSFNRMTEEGQTVVPSDFGPDATGESQLDSAPPSTGAPSVDEAGVFRGTLEGELVGAADQALAPFADGRGIGMFELNCRKLLRVDFGAAGDLLNWAMQQKSEGRPVTFKQVNRLVAAFFGVIGIQDAARVLPRSD</sequence>
<feature type="region of interest" description="Disordered" evidence="1">
    <location>
        <begin position="471"/>
        <end position="499"/>
    </location>
</feature>
<reference evidence="3" key="1">
    <citation type="journal article" date="2019" name="Int. J. Syst. Evol. Microbiol.">
        <title>The Global Catalogue of Microorganisms (GCM) 10K type strain sequencing project: providing services to taxonomists for standard genome sequencing and annotation.</title>
        <authorList>
            <consortium name="The Broad Institute Genomics Platform"/>
            <consortium name="The Broad Institute Genome Sequencing Center for Infectious Disease"/>
            <person name="Wu L."/>
            <person name="Ma J."/>
        </authorList>
    </citation>
    <scope>NUCLEOTIDE SEQUENCE [LARGE SCALE GENOMIC DNA]</scope>
    <source>
        <strain evidence="3">LMG 29247</strain>
    </source>
</reference>
<evidence type="ECO:0000313" key="2">
    <source>
        <dbReference type="EMBL" id="MFD1710105.1"/>
    </source>
</evidence>
<accession>A0ABW4KPZ2</accession>
<comment type="caution">
    <text evidence="2">The sequence shown here is derived from an EMBL/GenBank/DDBJ whole genome shotgun (WGS) entry which is preliminary data.</text>
</comment>
<feature type="compositionally biased region" description="Polar residues" evidence="1">
    <location>
        <begin position="484"/>
        <end position="497"/>
    </location>
</feature>
<organism evidence="2 3">
    <name type="scientific">Ottowia flava</name>
    <dbReference type="NCBI Taxonomy" id="2675430"/>
    <lineage>
        <taxon>Bacteria</taxon>
        <taxon>Pseudomonadati</taxon>
        <taxon>Pseudomonadota</taxon>
        <taxon>Betaproteobacteria</taxon>
        <taxon>Burkholderiales</taxon>
        <taxon>Comamonadaceae</taxon>
        <taxon>Ottowia</taxon>
    </lineage>
</organism>
<name>A0ABW4KPZ2_9BURK</name>